<dbReference type="GeneTree" id="ENSGT00500000044904"/>
<evidence type="ECO:0000313" key="7">
    <source>
        <dbReference type="Proteomes" id="UP000264800"/>
    </source>
</evidence>
<keyword evidence="7" id="KW-1185">Reference proteome</keyword>
<feature type="coiled-coil region" evidence="3">
    <location>
        <begin position="290"/>
        <end position="327"/>
    </location>
</feature>
<dbReference type="CDD" id="cd00882">
    <property type="entry name" value="Ras_like_GTPase"/>
    <property type="match status" value="1"/>
</dbReference>
<comment type="similarity">
    <text evidence="1">Belongs to the TRAFAC class TrmE-Era-EngA-EngB-Septin-like GTPase superfamily. AIG1/Toc34/Toc159-like paraseptin GTPase family. IAN subfamily.</text>
</comment>
<dbReference type="Gene3D" id="3.40.50.300">
    <property type="entry name" value="P-loop containing nucleotide triphosphate hydrolases"/>
    <property type="match status" value="1"/>
</dbReference>
<dbReference type="KEGG" id="kmr:108249696"/>
<proteinExistence type="inferred from homology"/>
<reference evidence="6" key="1">
    <citation type="submission" date="2025-08" db="UniProtKB">
        <authorList>
            <consortium name="Ensembl"/>
        </authorList>
    </citation>
    <scope>IDENTIFICATION</scope>
</reference>
<dbReference type="Proteomes" id="UP000264800">
    <property type="component" value="Unplaced"/>
</dbReference>
<feature type="region of interest" description="Disordered" evidence="4">
    <location>
        <begin position="516"/>
        <end position="538"/>
    </location>
</feature>
<dbReference type="Pfam" id="PF04548">
    <property type="entry name" value="AIG1"/>
    <property type="match status" value="1"/>
</dbReference>
<dbReference type="OrthoDB" id="8954335at2759"/>
<dbReference type="GeneID" id="108249696"/>
<feature type="compositionally biased region" description="Basic and acidic residues" evidence="4">
    <location>
        <begin position="518"/>
        <end position="538"/>
    </location>
</feature>
<dbReference type="SUPFAM" id="SSF52540">
    <property type="entry name" value="P-loop containing nucleoside triphosphate hydrolases"/>
    <property type="match status" value="1"/>
</dbReference>
<dbReference type="RefSeq" id="XP_017294725.1">
    <property type="nucleotide sequence ID" value="XM_017439236.3"/>
</dbReference>
<keyword evidence="3" id="KW-0175">Coiled coil</keyword>
<dbReference type="PANTHER" id="PTHR32046">
    <property type="entry name" value="G DOMAIN-CONTAINING PROTEIN"/>
    <property type="match status" value="1"/>
</dbReference>
<reference evidence="6" key="2">
    <citation type="submission" date="2025-09" db="UniProtKB">
        <authorList>
            <consortium name="Ensembl"/>
        </authorList>
    </citation>
    <scope>IDENTIFICATION</scope>
</reference>
<evidence type="ECO:0000313" key="6">
    <source>
        <dbReference type="Ensembl" id="ENSKMAP00000003929.1"/>
    </source>
</evidence>
<sequence length="538" mass="61591">MERMIKNSSFETIISKSDQVCSGTPVVYQLKTETEKFGTLTKVTFGKNDAYKTKQKILLVGETGAGKSILINALVNYMMGVKWEDEVWFQIVKEEEHQTSDIVMYEIFGFEDKILPYSLSIIDTPGFGDTRGIKNDFIVSQRLFDLFRSEDGVHEIHAVGLVMKATDNRLSDRLMYVLDSVMSLFGKDIENNIVALITHSNGRTPKSALQALEVANIKCAKNETSQPVYFLFNNQQNEDRTTEAEYLEGANKISERGVREFTIFVKEAVPQKLNRTTEVLKKRIRLTACIQNLQDRIRQIEHKQTEIKQIQENLKKHDKELKENEKFTIYVDEPYKIKTYIPGGKKWFIFLRGAVTCNVCEENCHYPGCKMAWSPALCEVMKKGHCTVCTGNCPASVHVKNNFIYENQIRRVKKTLPDVKQKYETKSTSDNNVSLLKNLEEDKKNLSTEKSKLVDEAYHHVMSLEQIALKVDSVSTNVHLDFLIEKMRETKDTGKVQKLEEIKRKVDEGTKAALRYKHVSEKGSRCSKDGEHHSAGIQ</sequence>
<dbReference type="InterPro" id="IPR006703">
    <property type="entry name" value="G_AIG1"/>
</dbReference>
<protein>
    <submittedName>
        <fullName evidence="6">Septin-2-like</fullName>
    </submittedName>
</protein>
<dbReference type="GO" id="GO:0005525">
    <property type="term" value="F:GTP binding"/>
    <property type="evidence" value="ECO:0007669"/>
    <property type="project" value="InterPro"/>
</dbReference>
<name>A0A3Q2ZZR6_KRYMA</name>
<dbReference type="Ensembl" id="ENSKMAT00000004006.1">
    <property type="protein sequence ID" value="ENSKMAP00000003929.1"/>
    <property type="gene ID" value="ENSKMAG00000003004.1"/>
</dbReference>
<dbReference type="AlphaFoldDB" id="A0A3Q2ZZR6"/>
<evidence type="ECO:0000256" key="2">
    <source>
        <dbReference type="ARBA" id="ARBA00022741"/>
    </source>
</evidence>
<evidence type="ECO:0000256" key="4">
    <source>
        <dbReference type="SAM" id="MobiDB-lite"/>
    </source>
</evidence>
<evidence type="ECO:0000256" key="1">
    <source>
        <dbReference type="ARBA" id="ARBA00008535"/>
    </source>
</evidence>
<organism evidence="6 7">
    <name type="scientific">Kryptolebias marmoratus</name>
    <name type="common">Mangrove killifish</name>
    <name type="synonym">Rivulus marmoratus</name>
    <dbReference type="NCBI Taxonomy" id="37003"/>
    <lineage>
        <taxon>Eukaryota</taxon>
        <taxon>Metazoa</taxon>
        <taxon>Chordata</taxon>
        <taxon>Craniata</taxon>
        <taxon>Vertebrata</taxon>
        <taxon>Euteleostomi</taxon>
        <taxon>Actinopterygii</taxon>
        <taxon>Neopterygii</taxon>
        <taxon>Teleostei</taxon>
        <taxon>Neoteleostei</taxon>
        <taxon>Acanthomorphata</taxon>
        <taxon>Ovalentaria</taxon>
        <taxon>Atherinomorphae</taxon>
        <taxon>Cyprinodontiformes</taxon>
        <taxon>Rivulidae</taxon>
        <taxon>Kryptolebias</taxon>
    </lineage>
</organism>
<evidence type="ECO:0000259" key="5">
    <source>
        <dbReference type="Pfam" id="PF04548"/>
    </source>
</evidence>
<accession>A0A3Q2ZZR6</accession>
<dbReference type="InterPro" id="IPR025662">
    <property type="entry name" value="Sigma_54_int_dom_ATP-bd_1"/>
</dbReference>
<feature type="domain" description="AIG1-type G" evidence="5">
    <location>
        <begin position="56"/>
        <end position="237"/>
    </location>
</feature>
<evidence type="ECO:0000256" key="3">
    <source>
        <dbReference type="SAM" id="Coils"/>
    </source>
</evidence>
<dbReference type="InterPro" id="IPR027417">
    <property type="entry name" value="P-loop_NTPase"/>
</dbReference>
<dbReference type="PROSITE" id="PS00675">
    <property type="entry name" value="SIGMA54_INTERACT_1"/>
    <property type="match status" value="1"/>
</dbReference>
<keyword evidence="2" id="KW-0547">Nucleotide-binding</keyword>
<dbReference type="PANTHER" id="PTHR32046:SF11">
    <property type="entry name" value="IMMUNE-ASSOCIATED NUCLEOTIDE-BINDING PROTEIN 10-LIKE"/>
    <property type="match status" value="1"/>
</dbReference>